<evidence type="ECO:0000256" key="1">
    <source>
        <dbReference type="SAM" id="SignalP"/>
    </source>
</evidence>
<sequence length="152" mass="17338">MKALFSLLIAVLILSHTTIQSQQTNKISYTEPPFYTQNFNYGEHNLLLHLEFEITITLEADADRAVDLENTMISLEVTSSVAGEASWIQRNLNPLIWQAGPNYVKPVLGWDLTQPERKQVSLWNRFKKVNLKSSEQYLQLGVPEGFGVRFAL</sequence>
<dbReference type="EMBL" id="WXYO01000005">
    <property type="protein sequence ID" value="NAS12680.1"/>
    <property type="molecule type" value="Genomic_DNA"/>
</dbReference>
<evidence type="ECO:0000313" key="3">
    <source>
        <dbReference type="Proteomes" id="UP000475249"/>
    </source>
</evidence>
<proteinExistence type="predicted"/>
<name>A0A6L9ED60_9FLAO</name>
<accession>A0A6L9ED60</accession>
<gene>
    <name evidence="2" type="ORF">GTQ38_11745</name>
</gene>
<comment type="caution">
    <text evidence="2">The sequence shown here is derived from an EMBL/GenBank/DDBJ whole genome shotgun (WGS) entry which is preliminary data.</text>
</comment>
<evidence type="ECO:0000313" key="2">
    <source>
        <dbReference type="EMBL" id="NAS12680.1"/>
    </source>
</evidence>
<keyword evidence="3" id="KW-1185">Reference proteome</keyword>
<protein>
    <submittedName>
        <fullName evidence="2">Uncharacterized protein</fullName>
    </submittedName>
</protein>
<dbReference type="AlphaFoldDB" id="A0A6L9ED60"/>
<dbReference type="Proteomes" id="UP000475249">
    <property type="component" value="Unassembled WGS sequence"/>
</dbReference>
<keyword evidence="1" id="KW-0732">Signal</keyword>
<organism evidence="2 3">
    <name type="scientific">Poritiphilus flavus</name>
    <dbReference type="NCBI Taxonomy" id="2697053"/>
    <lineage>
        <taxon>Bacteria</taxon>
        <taxon>Pseudomonadati</taxon>
        <taxon>Bacteroidota</taxon>
        <taxon>Flavobacteriia</taxon>
        <taxon>Flavobacteriales</taxon>
        <taxon>Flavobacteriaceae</taxon>
        <taxon>Poritiphilus</taxon>
    </lineage>
</organism>
<dbReference type="RefSeq" id="WP_161435710.1">
    <property type="nucleotide sequence ID" value="NZ_WXYO01000005.1"/>
</dbReference>
<feature type="chain" id="PRO_5026761394" evidence="1">
    <location>
        <begin position="22"/>
        <end position="152"/>
    </location>
</feature>
<feature type="signal peptide" evidence="1">
    <location>
        <begin position="1"/>
        <end position="21"/>
    </location>
</feature>
<reference evidence="2 3" key="1">
    <citation type="submission" date="2020-01" db="EMBL/GenBank/DDBJ databases">
        <title>Bacteria diversity of Porities sp.</title>
        <authorList>
            <person name="Wang G."/>
        </authorList>
    </citation>
    <scope>NUCLEOTIDE SEQUENCE [LARGE SCALE GENOMIC DNA]</scope>
    <source>
        <strain evidence="2 3">R33</strain>
    </source>
</reference>